<sequence>MNRVAVVTDSVASLPQEVIDKYNIHIIPVRLTIEGKVYRDTDEDLPTEVVHEFQKLPQIDTTPWPPEFYFREYEKLSQKADNIVHVVCFSQVYLNNFLSQGRSKDGTRSYASFKC</sequence>
<proteinExistence type="predicted"/>
<dbReference type="EMBL" id="BARV01000025">
    <property type="protein sequence ID" value="GAH91847.1"/>
    <property type="molecule type" value="Genomic_DNA"/>
</dbReference>
<protein>
    <recommendedName>
        <fullName evidence="2">DegV family protein</fullName>
    </recommendedName>
</protein>
<name>X1JCY2_9ZZZZ</name>
<dbReference type="InterPro" id="IPR003797">
    <property type="entry name" value="DegV"/>
</dbReference>
<dbReference type="Pfam" id="PF02645">
    <property type="entry name" value="DegV"/>
    <property type="match status" value="1"/>
</dbReference>
<accession>X1JCY2</accession>
<organism evidence="1">
    <name type="scientific">marine sediment metagenome</name>
    <dbReference type="NCBI Taxonomy" id="412755"/>
    <lineage>
        <taxon>unclassified sequences</taxon>
        <taxon>metagenomes</taxon>
        <taxon>ecological metagenomes</taxon>
    </lineage>
</organism>
<evidence type="ECO:0008006" key="2">
    <source>
        <dbReference type="Google" id="ProtNLM"/>
    </source>
</evidence>
<gene>
    <name evidence="1" type="ORF">S06H3_00170</name>
</gene>
<comment type="caution">
    <text evidence="1">The sequence shown here is derived from an EMBL/GenBank/DDBJ whole genome shotgun (WGS) entry which is preliminary data.</text>
</comment>
<dbReference type="Gene3D" id="3.40.50.10170">
    <property type="match status" value="1"/>
</dbReference>
<dbReference type="AlphaFoldDB" id="X1JCY2"/>
<reference evidence="1" key="1">
    <citation type="journal article" date="2014" name="Front. Microbiol.">
        <title>High frequency of phylogenetically diverse reductive dehalogenase-homologous genes in deep subseafloor sedimentary metagenomes.</title>
        <authorList>
            <person name="Kawai M."/>
            <person name="Futagami T."/>
            <person name="Toyoda A."/>
            <person name="Takaki Y."/>
            <person name="Nishi S."/>
            <person name="Hori S."/>
            <person name="Arai W."/>
            <person name="Tsubouchi T."/>
            <person name="Morono Y."/>
            <person name="Uchiyama I."/>
            <person name="Ito T."/>
            <person name="Fujiyama A."/>
            <person name="Inagaki F."/>
            <person name="Takami H."/>
        </authorList>
    </citation>
    <scope>NUCLEOTIDE SEQUENCE</scope>
    <source>
        <strain evidence="1">Expedition CK06-06</strain>
    </source>
</reference>
<dbReference type="SUPFAM" id="SSF82549">
    <property type="entry name" value="DAK1/DegV-like"/>
    <property type="match status" value="1"/>
</dbReference>
<dbReference type="PROSITE" id="PS51482">
    <property type="entry name" value="DEGV"/>
    <property type="match status" value="1"/>
</dbReference>
<evidence type="ECO:0000313" key="1">
    <source>
        <dbReference type="EMBL" id="GAH91847.1"/>
    </source>
</evidence>